<dbReference type="EMBL" id="FUZF01000026">
    <property type="protein sequence ID" value="SKC08410.1"/>
    <property type="molecule type" value="Genomic_DNA"/>
</dbReference>
<proteinExistence type="predicted"/>
<keyword evidence="2" id="KW-1185">Reference proteome</keyword>
<dbReference type="Proteomes" id="UP000190150">
    <property type="component" value="Unassembled WGS sequence"/>
</dbReference>
<gene>
    <name evidence="1" type="ORF">SAMN05660841_04123</name>
</gene>
<sequence>MKPTKIKQTSPDKVRGKLVKYRKGDIIAIKQNNDKFMAALISNKFNKYYDITLIDFYEKHKPTLDELRLKRFYGTKIGSWEDVTYAVNVRMITCKYIDEQINIEKVGEIEMIDDYTKDGYAYLDNLEELEKFYLEELPIRIQKTINAEKFTDLAFVSKHLIDMKHIEKTGDL</sequence>
<protein>
    <recommendedName>
        <fullName evidence="3">Immunity protein 26</fullName>
    </recommendedName>
</protein>
<dbReference type="RefSeq" id="WP_079645755.1">
    <property type="nucleotide sequence ID" value="NZ_FUZF01000026.1"/>
</dbReference>
<dbReference type="OrthoDB" id="9836081at2"/>
<organism evidence="1 2">
    <name type="scientific">Sphingobacterium nematocida</name>
    <dbReference type="NCBI Taxonomy" id="1513896"/>
    <lineage>
        <taxon>Bacteria</taxon>
        <taxon>Pseudomonadati</taxon>
        <taxon>Bacteroidota</taxon>
        <taxon>Sphingobacteriia</taxon>
        <taxon>Sphingobacteriales</taxon>
        <taxon>Sphingobacteriaceae</taxon>
        <taxon>Sphingobacterium</taxon>
    </lineage>
</organism>
<reference evidence="2" key="1">
    <citation type="submission" date="2017-02" db="EMBL/GenBank/DDBJ databases">
        <authorList>
            <person name="Varghese N."/>
            <person name="Submissions S."/>
        </authorList>
    </citation>
    <scope>NUCLEOTIDE SEQUENCE [LARGE SCALE GENOMIC DNA]</scope>
    <source>
        <strain evidence="2">DSM 24091</strain>
    </source>
</reference>
<dbReference type="AlphaFoldDB" id="A0A1T5GJA6"/>
<accession>A0A1T5GJA6</accession>
<evidence type="ECO:0000313" key="1">
    <source>
        <dbReference type="EMBL" id="SKC08410.1"/>
    </source>
</evidence>
<evidence type="ECO:0008006" key="3">
    <source>
        <dbReference type="Google" id="ProtNLM"/>
    </source>
</evidence>
<evidence type="ECO:0000313" key="2">
    <source>
        <dbReference type="Proteomes" id="UP000190150"/>
    </source>
</evidence>
<name>A0A1T5GJA6_9SPHI</name>